<comment type="caution">
    <text evidence="2">The sequence shown here is derived from an EMBL/GenBank/DDBJ whole genome shotgun (WGS) entry which is preliminary data.</text>
</comment>
<evidence type="ECO:0000313" key="2">
    <source>
        <dbReference type="EMBL" id="KAA6369698.1"/>
    </source>
</evidence>
<protein>
    <submittedName>
        <fullName evidence="2">Uncharacterized protein</fullName>
    </submittedName>
</protein>
<organism evidence="2 3">
    <name type="scientific">Streblomastix strix</name>
    <dbReference type="NCBI Taxonomy" id="222440"/>
    <lineage>
        <taxon>Eukaryota</taxon>
        <taxon>Metamonada</taxon>
        <taxon>Preaxostyla</taxon>
        <taxon>Oxymonadida</taxon>
        <taxon>Streblomastigidae</taxon>
        <taxon>Streblomastix</taxon>
    </lineage>
</organism>
<evidence type="ECO:0000256" key="1">
    <source>
        <dbReference type="SAM" id="Coils"/>
    </source>
</evidence>
<keyword evidence="1" id="KW-0175">Coiled coil</keyword>
<sequence>MHLFFEELDKTSEKLAKRYNIKLLSVNTDGFMALGKNAIDLDIPGITRIVAANVKELLESKTTDGIVKPELDTETLNKLTEKKEKLVTKNKSILELKVNAKHDIEDFDSLHDVGVFQETCGKELQFYIDEFTENIEKNTKRQKEIVDLLLKDNQTQLNDIDEVLITKTERINSYIEEKNKSNQKIKDWKQSIESGVCKECKRPFGTEDEWKEKVKELQQHISHEESTIDEIGGKITAEKESLSKLKELQQHHKTVREDLLTEKTIQATSNELKDLPTEYEKLTKEISTFNASIYIQKGIKNNLSRLTEIKYGKGKSVLDIFPTDSYPKISEKIKELISKYDILKSDLDVIEESIDS</sequence>
<accession>A0A5J4UGA6</accession>
<dbReference type="EMBL" id="SNRW01016118">
    <property type="protein sequence ID" value="KAA6369698.1"/>
    <property type="molecule type" value="Genomic_DNA"/>
</dbReference>
<name>A0A5J4UGA6_9EUKA</name>
<reference evidence="2 3" key="1">
    <citation type="submission" date="2019-03" db="EMBL/GenBank/DDBJ databases">
        <title>Single cell metagenomics reveals metabolic interactions within the superorganism composed of flagellate Streblomastix strix and complex community of Bacteroidetes bacteria on its surface.</title>
        <authorList>
            <person name="Treitli S.C."/>
            <person name="Kolisko M."/>
            <person name="Husnik F."/>
            <person name="Keeling P."/>
            <person name="Hampl V."/>
        </authorList>
    </citation>
    <scope>NUCLEOTIDE SEQUENCE [LARGE SCALE GENOMIC DNA]</scope>
    <source>
        <strain evidence="2">ST1C</strain>
    </source>
</reference>
<proteinExistence type="predicted"/>
<evidence type="ECO:0000313" key="3">
    <source>
        <dbReference type="Proteomes" id="UP000324800"/>
    </source>
</evidence>
<feature type="non-terminal residue" evidence="2">
    <location>
        <position position="356"/>
    </location>
</feature>
<dbReference type="AlphaFoldDB" id="A0A5J4UGA6"/>
<feature type="coiled-coil region" evidence="1">
    <location>
        <begin position="171"/>
        <end position="227"/>
    </location>
</feature>
<gene>
    <name evidence="2" type="ORF">EZS28_034775</name>
</gene>
<dbReference type="Proteomes" id="UP000324800">
    <property type="component" value="Unassembled WGS sequence"/>
</dbReference>